<name>A0A6J4HZU3_9ACTN</name>
<feature type="compositionally biased region" description="Basic residues" evidence="1">
    <location>
        <begin position="11"/>
        <end position="21"/>
    </location>
</feature>
<feature type="compositionally biased region" description="Gly residues" evidence="1">
    <location>
        <begin position="22"/>
        <end position="38"/>
    </location>
</feature>
<feature type="compositionally biased region" description="Low complexity" evidence="1">
    <location>
        <begin position="1"/>
        <end position="10"/>
    </location>
</feature>
<feature type="region of interest" description="Disordered" evidence="1">
    <location>
        <begin position="1"/>
        <end position="162"/>
    </location>
</feature>
<gene>
    <name evidence="2" type="ORF">AVDCRST_MAG20-1571</name>
</gene>
<evidence type="ECO:0000313" key="2">
    <source>
        <dbReference type="EMBL" id="CAA9237793.1"/>
    </source>
</evidence>
<feature type="compositionally biased region" description="Basic residues" evidence="1">
    <location>
        <begin position="107"/>
        <end position="121"/>
    </location>
</feature>
<sequence>ERLAPGAPVPRRARPSGRRPRGGGLGQGAPAPRGGGPVGPAVRPRPAPRRGRRQGGGGVDRSRGRPLGGGGRAAARRGQGGGGPRHPGPGSRHPPRHALRPRALGRPARRLPATRRHRRRPAQTSRSGTPHRGLGCRAPPAAGALDPAGGGGDRPQGGRRGL</sequence>
<feature type="non-terminal residue" evidence="2">
    <location>
        <position position="1"/>
    </location>
</feature>
<feature type="non-terminal residue" evidence="2">
    <location>
        <position position="162"/>
    </location>
</feature>
<organism evidence="2">
    <name type="scientific">uncultured Acidimicrobiales bacterium</name>
    <dbReference type="NCBI Taxonomy" id="310071"/>
    <lineage>
        <taxon>Bacteria</taxon>
        <taxon>Bacillati</taxon>
        <taxon>Actinomycetota</taxon>
        <taxon>Acidimicrobiia</taxon>
        <taxon>Acidimicrobiales</taxon>
        <taxon>environmental samples</taxon>
    </lineage>
</organism>
<feature type="compositionally biased region" description="Gly residues" evidence="1">
    <location>
        <begin position="66"/>
        <end position="85"/>
    </location>
</feature>
<proteinExistence type="predicted"/>
<accession>A0A6J4HZU3</accession>
<reference evidence="2" key="1">
    <citation type="submission" date="2020-02" db="EMBL/GenBank/DDBJ databases">
        <authorList>
            <person name="Meier V. D."/>
        </authorList>
    </citation>
    <scope>NUCLEOTIDE SEQUENCE</scope>
    <source>
        <strain evidence="2">AVDCRST_MAG20</strain>
    </source>
</reference>
<feature type="compositionally biased region" description="Gly residues" evidence="1">
    <location>
        <begin position="148"/>
        <end position="162"/>
    </location>
</feature>
<dbReference type="AlphaFoldDB" id="A0A6J4HZU3"/>
<feature type="compositionally biased region" description="Low complexity" evidence="1">
    <location>
        <begin position="137"/>
        <end position="147"/>
    </location>
</feature>
<protein>
    <submittedName>
        <fullName evidence="2">Uncharacterized protein</fullName>
    </submittedName>
</protein>
<evidence type="ECO:0000256" key="1">
    <source>
        <dbReference type="SAM" id="MobiDB-lite"/>
    </source>
</evidence>
<dbReference type="EMBL" id="CADCSY010000069">
    <property type="protein sequence ID" value="CAA9237793.1"/>
    <property type="molecule type" value="Genomic_DNA"/>
</dbReference>